<reference evidence="1 2" key="1">
    <citation type="submission" date="2019-07" db="EMBL/GenBank/DDBJ databases">
        <title>Whole genome shotgun sequence of Chryseobacterium hagamense NBRC 105253.</title>
        <authorList>
            <person name="Hosoyama A."/>
            <person name="Uohara A."/>
            <person name="Ohji S."/>
            <person name="Ichikawa N."/>
        </authorList>
    </citation>
    <scope>NUCLEOTIDE SEQUENCE [LARGE SCALE GENOMIC DNA]</scope>
    <source>
        <strain evidence="1 2">NBRC 105253</strain>
    </source>
</reference>
<dbReference type="Proteomes" id="UP000321863">
    <property type="component" value="Unassembled WGS sequence"/>
</dbReference>
<gene>
    <name evidence="1" type="ORF">CHA01nite_40000</name>
</gene>
<keyword evidence="2" id="KW-1185">Reference proteome</keyword>
<organism evidence="1 2">
    <name type="scientific">Chryseobacterium hagamense</name>
    <dbReference type="NCBI Taxonomy" id="395935"/>
    <lineage>
        <taxon>Bacteria</taxon>
        <taxon>Pseudomonadati</taxon>
        <taxon>Bacteroidota</taxon>
        <taxon>Flavobacteriia</taxon>
        <taxon>Flavobacteriales</taxon>
        <taxon>Weeksellaceae</taxon>
        <taxon>Chryseobacterium group</taxon>
        <taxon>Chryseobacterium</taxon>
    </lineage>
</organism>
<accession>A0A511YST3</accession>
<sequence length="134" mass="15475">MVNKIKNKMRKLIIIFLISIITSSCHHEWIIRPEIKGRVISKQNKQIVARVITLPVEGEEYEVAVNKNEGKFYFPRQTIKEWTFLGMEKPKGPPTTNKIIVSAQGYKADTLDYTNYNARNNIVDLGNIILNEEN</sequence>
<dbReference type="AlphaFoldDB" id="A0A511YST3"/>
<dbReference type="EMBL" id="BJYJ01000082">
    <property type="protein sequence ID" value="GEN78260.1"/>
    <property type="molecule type" value="Genomic_DNA"/>
</dbReference>
<evidence type="ECO:0000313" key="1">
    <source>
        <dbReference type="EMBL" id="GEN78260.1"/>
    </source>
</evidence>
<name>A0A511YST3_9FLAO</name>
<evidence type="ECO:0000313" key="2">
    <source>
        <dbReference type="Proteomes" id="UP000321863"/>
    </source>
</evidence>
<evidence type="ECO:0008006" key="3">
    <source>
        <dbReference type="Google" id="ProtNLM"/>
    </source>
</evidence>
<proteinExistence type="predicted"/>
<comment type="caution">
    <text evidence="1">The sequence shown here is derived from an EMBL/GenBank/DDBJ whole genome shotgun (WGS) entry which is preliminary data.</text>
</comment>
<protein>
    <recommendedName>
        <fullName evidence="3">Lipoprotein</fullName>
    </recommendedName>
</protein>
<dbReference type="PROSITE" id="PS51257">
    <property type="entry name" value="PROKAR_LIPOPROTEIN"/>
    <property type="match status" value="1"/>
</dbReference>